<comment type="similarity">
    <text evidence="7">Belongs to the binding-protein-dependent transport system permease family.</text>
</comment>
<protein>
    <submittedName>
        <fullName evidence="10">Sugar ABC transporter permease</fullName>
    </submittedName>
</protein>
<accession>A0A8J3IND1</accession>
<feature type="transmembrane region" description="Helical" evidence="7">
    <location>
        <begin position="62"/>
        <end position="83"/>
    </location>
</feature>
<dbReference type="AlphaFoldDB" id="A0A8J3IND1"/>
<keyword evidence="6 7" id="KW-0472">Membrane</keyword>
<feature type="transmembrane region" description="Helical" evidence="7">
    <location>
        <begin position="282"/>
        <end position="307"/>
    </location>
</feature>
<organism evidence="10 11">
    <name type="scientific">Reticulibacter mediterranei</name>
    <dbReference type="NCBI Taxonomy" id="2778369"/>
    <lineage>
        <taxon>Bacteria</taxon>
        <taxon>Bacillati</taxon>
        <taxon>Chloroflexota</taxon>
        <taxon>Ktedonobacteria</taxon>
        <taxon>Ktedonobacterales</taxon>
        <taxon>Reticulibacteraceae</taxon>
        <taxon>Reticulibacter</taxon>
    </lineage>
</organism>
<comment type="caution">
    <text evidence="10">The sequence shown here is derived from an EMBL/GenBank/DDBJ whole genome shotgun (WGS) entry which is preliminary data.</text>
</comment>
<reference evidence="10" key="1">
    <citation type="submission" date="2020-10" db="EMBL/GenBank/DDBJ databases">
        <title>Taxonomic study of unclassified bacteria belonging to the class Ktedonobacteria.</title>
        <authorList>
            <person name="Yabe S."/>
            <person name="Wang C.M."/>
            <person name="Zheng Y."/>
            <person name="Sakai Y."/>
            <person name="Cavaletti L."/>
            <person name="Monciardini P."/>
            <person name="Donadio S."/>
        </authorList>
    </citation>
    <scope>NUCLEOTIDE SEQUENCE</scope>
    <source>
        <strain evidence="10">ID150040</strain>
    </source>
</reference>
<evidence type="ECO:0000256" key="7">
    <source>
        <dbReference type="RuleBase" id="RU363032"/>
    </source>
</evidence>
<evidence type="ECO:0000256" key="1">
    <source>
        <dbReference type="ARBA" id="ARBA00004651"/>
    </source>
</evidence>
<dbReference type="Pfam" id="PF00528">
    <property type="entry name" value="BPD_transp_1"/>
    <property type="match status" value="1"/>
</dbReference>
<dbReference type="Gene3D" id="1.10.3720.10">
    <property type="entry name" value="MetI-like"/>
    <property type="match status" value="1"/>
</dbReference>
<keyword evidence="2 7" id="KW-0813">Transport</keyword>
<dbReference type="PANTHER" id="PTHR43005">
    <property type="entry name" value="BLR7065 PROTEIN"/>
    <property type="match status" value="1"/>
</dbReference>
<keyword evidence="3" id="KW-1003">Cell membrane</keyword>
<dbReference type="RefSeq" id="WP_220208531.1">
    <property type="nucleotide sequence ID" value="NZ_BNJK01000002.1"/>
</dbReference>
<evidence type="ECO:0000256" key="8">
    <source>
        <dbReference type="SAM" id="MobiDB-lite"/>
    </source>
</evidence>
<feature type="transmembrane region" description="Helical" evidence="7">
    <location>
        <begin position="128"/>
        <end position="149"/>
    </location>
</feature>
<evidence type="ECO:0000256" key="2">
    <source>
        <dbReference type="ARBA" id="ARBA00022448"/>
    </source>
</evidence>
<evidence type="ECO:0000256" key="6">
    <source>
        <dbReference type="ARBA" id="ARBA00023136"/>
    </source>
</evidence>
<feature type="transmembrane region" description="Helical" evidence="7">
    <location>
        <begin position="31"/>
        <end position="55"/>
    </location>
</feature>
<dbReference type="EMBL" id="BNJK01000002">
    <property type="protein sequence ID" value="GHO97751.1"/>
    <property type="molecule type" value="Genomic_DNA"/>
</dbReference>
<keyword evidence="4 7" id="KW-0812">Transmembrane</keyword>
<evidence type="ECO:0000256" key="5">
    <source>
        <dbReference type="ARBA" id="ARBA00022989"/>
    </source>
</evidence>
<dbReference type="InterPro" id="IPR035906">
    <property type="entry name" value="MetI-like_sf"/>
</dbReference>
<dbReference type="CDD" id="cd06261">
    <property type="entry name" value="TM_PBP2"/>
    <property type="match status" value="1"/>
</dbReference>
<name>A0A8J3IND1_9CHLR</name>
<dbReference type="InterPro" id="IPR000515">
    <property type="entry name" value="MetI-like"/>
</dbReference>
<comment type="subcellular location">
    <subcellularLocation>
        <location evidence="1 7">Cell membrane</location>
        <topology evidence="1 7">Multi-pass membrane protein</topology>
    </subcellularLocation>
</comment>
<keyword evidence="11" id="KW-1185">Reference proteome</keyword>
<dbReference type="GO" id="GO:0005886">
    <property type="term" value="C:plasma membrane"/>
    <property type="evidence" value="ECO:0007669"/>
    <property type="project" value="UniProtKB-SubCell"/>
</dbReference>
<dbReference type="SUPFAM" id="SSF161098">
    <property type="entry name" value="MetI-like"/>
    <property type="match status" value="1"/>
</dbReference>
<dbReference type="PANTHER" id="PTHR43005:SF1">
    <property type="entry name" value="SPERMIDINE_PUTRESCINE TRANSPORT SYSTEM PERMEASE PROTEIN"/>
    <property type="match status" value="1"/>
</dbReference>
<feature type="domain" description="ABC transmembrane type-1" evidence="9">
    <location>
        <begin position="91"/>
        <end position="303"/>
    </location>
</feature>
<evidence type="ECO:0000256" key="4">
    <source>
        <dbReference type="ARBA" id="ARBA00022692"/>
    </source>
</evidence>
<evidence type="ECO:0000313" key="10">
    <source>
        <dbReference type="EMBL" id="GHO97751.1"/>
    </source>
</evidence>
<feature type="transmembrane region" description="Helical" evidence="7">
    <location>
        <begin position="95"/>
        <end position="116"/>
    </location>
</feature>
<proteinExistence type="inferred from homology"/>
<feature type="region of interest" description="Disordered" evidence="8">
    <location>
        <begin position="1"/>
        <end position="22"/>
    </location>
</feature>
<evidence type="ECO:0000313" key="11">
    <source>
        <dbReference type="Proteomes" id="UP000597444"/>
    </source>
</evidence>
<sequence>METKQHVKQVAPAVHSPASQPRGARRWTLPFGIVMMLPALIVLAAISLIPFFYIIWMSFNDVSLLGGVSFSWVGLSNWAQMFTDPDVRGSWGLSLLYFVATVGVEMVLGIAIALLLHEITTGKNIALSLILIPMFIAPVIVGLLGRFMLDPTYGLYSWALRTSGVFTKPVLGEPVSAFVAVVLMDVWEWTPLIALITLAGLVSMPYEIIEAAKVDGANYWMRLWNMVFPLIGGVVVVALLIRAMDAIRYFDVIWLATAGGPADATKIIPLRLYDQAFRFFHLGYAAAIGLGMLVFSIIAANLFLGVLKRRDRVR</sequence>
<dbReference type="PROSITE" id="PS50928">
    <property type="entry name" value="ABC_TM1"/>
    <property type="match status" value="1"/>
</dbReference>
<evidence type="ECO:0000259" key="9">
    <source>
        <dbReference type="PROSITE" id="PS50928"/>
    </source>
</evidence>
<gene>
    <name evidence="10" type="ORF">KSF_077990</name>
</gene>
<feature type="transmembrane region" description="Helical" evidence="7">
    <location>
        <begin position="177"/>
        <end position="202"/>
    </location>
</feature>
<evidence type="ECO:0000256" key="3">
    <source>
        <dbReference type="ARBA" id="ARBA00022475"/>
    </source>
</evidence>
<dbReference type="GO" id="GO:0055085">
    <property type="term" value="P:transmembrane transport"/>
    <property type="evidence" value="ECO:0007669"/>
    <property type="project" value="InterPro"/>
</dbReference>
<feature type="transmembrane region" description="Helical" evidence="7">
    <location>
        <begin position="223"/>
        <end position="244"/>
    </location>
</feature>
<keyword evidence="5 7" id="KW-1133">Transmembrane helix</keyword>
<dbReference type="Proteomes" id="UP000597444">
    <property type="component" value="Unassembled WGS sequence"/>
</dbReference>